<evidence type="ECO:0000256" key="1">
    <source>
        <dbReference type="SAM" id="Coils"/>
    </source>
</evidence>
<name>A0A232LRG0_9EURO</name>
<protein>
    <submittedName>
        <fullName evidence="5">Uncharacterized protein</fullName>
    </submittedName>
</protein>
<proteinExistence type="predicted"/>
<feature type="coiled-coil region" evidence="1">
    <location>
        <begin position="950"/>
        <end position="1041"/>
    </location>
</feature>
<evidence type="ECO:0000259" key="3">
    <source>
        <dbReference type="Pfam" id="PF15456"/>
    </source>
</evidence>
<keyword evidence="6" id="KW-1185">Reference proteome</keyword>
<reference evidence="5 6" key="1">
    <citation type="journal article" date="2015" name="Environ. Microbiol.">
        <title>Metagenome sequence of Elaphomyces granulatus from sporocarp tissue reveals Ascomycota ectomycorrhizal fingerprints of genome expansion and a Proteobacteria-rich microbiome.</title>
        <authorList>
            <person name="Quandt C.A."/>
            <person name="Kohler A."/>
            <person name="Hesse C.N."/>
            <person name="Sharpton T.J."/>
            <person name="Martin F."/>
            <person name="Spatafora J.W."/>
        </authorList>
    </citation>
    <scope>NUCLEOTIDE SEQUENCE [LARGE SCALE GENOMIC DNA]</scope>
    <source>
        <strain evidence="5 6">OSC145934</strain>
    </source>
</reference>
<dbReference type="EMBL" id="NPHW01005443">
    <property type="protein sequence ID" value="OXV06750.1"/>
    <property type="molecule type" value="Genomic_DNA"/>
</dbReference>
<dbReference type="OrthoDB" id="5569911at2759"/>
<dbReference type="PANTHER" id="PTHR18937">
    <property type="entry name" value="STRUCTURAL MAINTENANCE OF CHROMOSOMES SMC FAMILY MEMBER"/>
    <property type="match status" value="1"/>
</dbReference>
<dbReference type="InterPro" id="IPR056703">
    <property type="entry name" value="DUF7801"/>
</dbReference>
<evidence type="ECO:0000256" key="2">
    <source>
        <dbReference type="SAM" id="MobiDB-lite"/>
    </source>
</evidence>
<dbReference type="Pfam" id="PF25078">
    <property type="entry name" value="DUF7801"/>
    <property type="match status" value="1"/>
</dbReference>
<evidence type="ECO:0000259" key="4">
    <source>
        <dbReference type="Pfam" id="PF25078"/>
    </source>
</evidence>
<evidence type="ECO:0000313" key="5">
    <source>
        <dbReference type="EMBL" id="OXV06750.1"/>
    </source>
</evidence>
<dbReference type="Pfam" id="PF15456">
    <property type="entry name" value="Uds1"/>
    <property type="match status" value="1"/>
</dbReference>
<dbReference type="InterPro" id="IPR029191">
    <property type="entry name" value="Uds1"/>
</dbReference>
<feature type="region of interest" description="Disordered" evidence="2">
    <location>
        <begin position="840"/>
        <end position="875"/>
    </location>
</feature>
<feature type="domain" description="DUF7801" evidence="4">
    <location>
        <begin position="890"/>
        <end position="1044"/>
    </location>
</feature>
<keyword evidence="1" id="KW-0175">Coiled coil</keyword>
<feature type="domain" description="Up-regulated during septation protein 1" evidence="3">
    <location>
        <begin position="74"/>
        <end position="216"/>
    </location>
</feature>
<organism evidence="5 6">
    <name type="scientific">Elaphomyces granulatus</name>
    <dbReference type="NCBI Taxonomy" id="519963"/>
    <lineage>
        <taxon>Eukaryota</taxon>
        <taxon>Fungi</taxon>
        <taxon>Dikarya</taxon>
        <taxon>Ascomycota</taxon>
        <taxon>Pezizomycotina</taxon>
        <taxon>Eurotiomycetes</taxon>
        <taxon>Eurotiomycetidae</taxon>
        <taxon>Eurotiales</taxon>
        <taxon>Elaphomycetaceae</taxon>
        <taxon>Elaphomyces</taxon>
    </lineage>
</organism>
<feature type="compositionally biased region" description="Basic and acidic residues" evidence="2">
    <location>
        <begin position="850"/>
        <end position="865"/>
    </location>
</feature>
<accession>A0A232LRG0</accession>
<sequence>MNVGSLRSSRSSYGDPRYLSAYSNGPSTLPFKVLLDGYRGVLDPLNDDKSQYSAASPNPTRSPPLLDVNDPVVMHLLTEIAMGDSKGYEVLSFEEVEDLKREHALLSTRIEATRRKLALEMKLRDAAQSLSRLYSTKVSWSSEDFSANSTTNSRLNGDALSRRNDLHETNDDADDELAASTQKCGDLAQELWRLERQADGIRKRLLEHTAGILQMTHKGLKKNVNRSNTDNNNFLRTPENTYGNGRGSILDFDDRSLYKTADHLDEFGGSQSNQGRNSQTAPEVLAVDSNIIRSTEKKLEMLNARLHEMILQDALEEDIESIPYPSSNSGSPNPAVTMQVHLEYLENSLNIMQTRRVQERDASTYEAEAQMRRANSQLHAILKEVGVFAQTPPPTPNPSEENLQTHISYLISGFETLQRRVEGIQEQKSILTTQIQQQRELNTKSDAQRDSHIADLTQQLSQLKEELELSEREEQSLRDELTLMMEQLDTERQEMALNGMERSRENYMALNTEKEARAHAEKEISRLQATLQQLTEAHSQDEDATNLLNAERETRMRVESELSHLQEALTQATEALSQDKNVMNLLNAERETRMRAESEVSHLQEALSQDKNAMNLLNAEREARMRAESEVLRLQEALTEATEALSQDENATNLLNAERETRMHAESEVLRLQEALTQATEALSRDENVTNLLNAERETRMRAESEVSRLQEALTQTTKALSQDENATNLLNAERETRIGAEREVSRLEEALNQSTEEHSRDVSRLQEALQQATEERSHDEHVADLLNTEMETRMLAENEVSRLQEALKHATDALPQDENATNLLNAERETRMRAESEVSRLQEALKQAAEARSRDEDNADHVNTETKTPTQAEDEILRLQDALQQANEARSKAEEGSKHLRAELAELEGEVARAQTELTVVKAELDGAYGTRAERAAQVAANPAIQREIDDLTSKNISLNEELAALKAERVTRATGDNSGLQQRVEMLEKELRETIEDYEVMTKASIEFEKERERFESIIDELRDRCESLEAQLSDEHIRWMGINSDGASETTSTMVLKNEFKKMMRDTRAENMKLLKASDPPTSISTIAFRLTMHLRPNKRSVGD</sequence>
<evidence type="ECO:0000313" key="6">
    <source>
        <dbReference type="Proteomes" id="UP000243515"/>
    </source>
</evidence>
<dbReference type="Proteomes" id="UP000243515">
    <property type="component" value="Unassembled WGS sequence"/>
</dbReference>
<gene>
    <name evidence="5" type="ORF">Egran_05483</name>
</gene>
<comment type="caution">
    <text evidence="5">The sequence shown here is derived from an EMBL/GenBank/DDBJ whole genome shotgun (WGS) entry which is preliminary data.</text>
</comment>
<dbReference type="AlphaFoldDB" id="A0A232LRG0"/>
<dbReference type="Gene3D" id="1.10.287.1490">
    <property type="match status" value="1"/>
</dbReference>